<proteinExistence type="predicted"/>
<accession>A0A7J2U297</accession>
<protein>
    <submittedName>
        <fullName evidence="1">Uncharacterized protein</fullName>
    </submittedName>
</protein>
<dbReference type="AlphaFoldDB" id="A0A7J2U297"/>
<organism evidence="1">
    <name type="scientific">Ignisphaera aggregans</name>
    <dbReference type="NCBI Taxonomy" id="334771"/>
    <lineage>
        <taxon>Archaea</taxon>
        <taxon>Thermoproteota</taxon>
        <taxon>Thermoprotei</taxon>
        <taxon>Desulfurococcales</taxon>
        <taxon>Desulfurococcaceae</taxon>
        <taxon>Ignisphaera</taxon>
    </lineage>
</organism>
<comment type="caution">
    <text evidence="1">The sequence shown here is derived from an EMBL/GenBank/DDBJ whole genome shotgun (WGS) entry which is preliminary data.</text>
</comment>
<name>A0A7J2U297_9CREN</name>
<reference evidence="1" key="1">
    <citation type="journal article" date="2020" name="mSystems">
        <title>Genome- and Community-Level Interaction Insights into Carbon Utilization and Element Cycling Functions of Hydrothermarchaeota in Hydrothermal Sediment.</title>
        <authorList>
            <person name="Zhou Z."/>
            <person name="Liu Y."/>
            <person name="Xu W."/>
            <person name="Pan J."/>
            <person name="Luo Z.H."/>
            <person name="Li M."/>
        </authorList>
    </citation>
    <scope>NUCLEOTIDE SEQUENCE [LARGE SCALE GENOMIC DNA]</scope>
    <source>
        <strain evidence="1">SpSt-125</strain>
    </source>
</reference>
<sequence>MSADVEVIKRKFDECIQELNRFKMFSSEARSAIEYLERLKAMLGDLNKQKAQEAIKTFEEMYRRAQPYAMFIPKTMENAKLIKEWLEKKLPELPP</sequence>
<evidence type="ECO:0000313" key="1">
    <source>
        <dbReference type="EMBL" id="HEM66970.1"/>
    </source>
</evidence>
<dbReference type="EMBL" id="DSEU01000039">
    <property type="protein sequence ID" value="HEM66970.1"/>
    <property type="molecule type" value="Genomic_DNA"/>
</dbReference>
<gene>
    <name evidence="1" type="ORF">ENO26_05320</name>
</gene>